<dbReference type="InterPro" id="IPR035513">
    <property type="entry name" value="Invertase/methylesterase_inhib"/>
</dbReference>
<evidence type="ECO:0000313" key="13">
    <source>
        <dbReference type="EMBL" id="KAJ4952202.1"/>
    </source>
</evidence>
<dbReference type="GO" id="GO:0030599">
    <property type="term" value="F:pectinesterase activity"/>
    <property type="evidence" value="ECO:0007669"/>
    <property type="project" value="UniProtKB-UniRule"/>
</dbReference>
<evidence type="ECO:0000313" key="14">
    <source>
        <dbReference type="Proteomes" id="UP001141806"/>
    </source>
</evidence>
<reference evidence="13" key="1">
    <citation type="journal article" date="2023" name="Plant J.">
        <title>The genome of the king protea, Protea cynaroides.</title>
        <authorList>
            <person name="Chang J."/>
            <person name="Duong T.A."/>
            <person name="Schoeman C."/>
            <person name="Ma X."/>
            <person name="Roodt D."/>
            <person name="Barker N."/>
            <person name="Li Z."/>
            <person name="Van de Peer Y."/>
            <person name="Mizrachi E."/>
        </authorList>
    </citation>
    <scope>NUCLEOTIDE SEQUENCE</scope>
    <source>
        <tissue evidence="13">Young leaves</tissue>
    </source>
</reference>
<sequence>MDSIKSFKGYGKVNEIEDQAFRRNTRKRMLIIAVSIVVLLTVIIAAVVGVVVHKSNNDDDNATSSSSTPMTLSDSIKAVCGVTQYPNSCFSSLSSLEKQGTSSNKAADPEELFKLCMEAAVKELSKLSTLPENLIARVNDVREKAALVDCQGLYEEAINQVNTSIFTMQSDGTGNLLTASKIDDMKTWLSAALTDLQTCLDGLEETNSASLDEVRKSMQNSTELTSNSLAIASKILTLLQTFDLNIHRRRKLLGFGFPEWIGPADRKLLQQVNYEPNVTVAKDGTGKFKTITEAVEAVPKQSKSRFVIYVKGGVYEENVVVDKSKWNVMMYGDGKTKTIISGNRSFVGGTPTFATATLVAVGRGFMAMDIGVRNTAGPENHQAVALRSGSDLSVFYRCSFDAYQDTLYAHSNRQFYRDCDISGTIDFIFGNAAVVFQRCNIQPRQPMTNQYNTITAQGKTDPNQNTGISIQRCLISPFDNVTALTYLGRPWKNYSTTVIMQSGIASIVDPTGWIPWIPNTTPPSTIFYAEYYNTGPGSNLDKRVKWEGYKPNITDEQASKFTVASFIRGSDWLPQTTVSYDSSLE</sequence>
<dbReference type="InterPro" id="IPR000070">
    <property type="entry name" value="Pectinesterase_cat"/>
</dbReference>
<dbReference type="GO" id="GO:0045490">
    <property type="term" value="P:pectin catabolic process"/>
    <property type="evidence" value="ECO:0007669"/>
    <property type="project" value="UniProtKB-UniRule"/>
</dbReference>
<protein>
    <recommendedName>
        <fullName evidence="4 10">Pectinesterase</fullName>
        <ecNumber evidence="4 10">3.1.1.11</ecNumber>
    </recommendedName>
</protein>
<feature type="transmembrane region" description="Helical" evidence="11">
    <location>
        <begin position="29"/>
        <end position="52"/>
    </location>
</feature>
<keyword evidence="11" id="KW-1133">Transmembrane helix</keyword>
<evidence type="ECO:0000256" key="7">
    <source>
        <dbReference type="ARBA" id="ARBA00023157"/>
    </source>
</evidence>
<keyword evidence="6 10" id="KW-0063">Aspartyl esterase</keyword>
<name>A0A9Q0JUP8_9MAGN</name>
<feature type="domain" description="Pectinesterase inhibitor" evidence="12">
    <location>
        <begin position="71"/>
        <end position="231"/>
    </location>
</feature>
<dbReference type="Pfam" id="PF01095">
    <property type="entry name" value="Pectinesterase"/>
    <property type="match status" value="1"/>
</dbReference>
<evidence type="ECO:0000256" key="5">
    <source>
        <dbReference type="ARBA" id="ARBA00022801"/>
    </source>
</evidence>
<feature type="active site" evidence="9">
    <location>
        <position position="426"/>
    </location>
</feature>
<dbReference type="InterPro" id="IPR006501">
    <property type="entry name" value="Pectinesterase_inhib_dom"/>
</dbReference>
<dbReference type="SUPFAM" id="SSF101148">
    <property type="entry name" value="Plant invertase/pectin methylesterase inhibitor"/>
    <property type="match status" value="1"/>
</dbReference>
<dbReference type="FunFam" id="1.20.140.40:FF:000010">
    <property type="entry name" value="Pectinesterase"/>
    <property type="match status" value="1"/>
</dbReference>
<dbReference type="EC" id="3.1.1.11" evidence="4 10"/>
<dbReference type="Proteomes" id="UP001141806">
    <property type="component" value="Unassembled WGS sequence"/>
</dbReference>
<dbReference type="SMART" id="SM00856">
    <property type="entry name" value="PMEI"/>
    <property type="match status" value="1"/>
</dbReference>
<keyword evidence="11" id="KW-0472">Membrane</keyword>
<dbReference type="NCBIfam" id="TIGR01614">
    <property type="entry name" value="PME_inhib"/>
    <property type="match status" value="1"/>
</dbReference>
<proteinExistence type="inferred from homology"/>
<keyword evidence="14" id="KW-1185">Reference proteome</keyword>
<dbReference type="InterPro" id="IPR011050">
    <property type="entry name" value="Pectin_lyase_fold/virulence"/>
</dbReference>
<dbReference type="InterPro" id="IPR012334">
    <property type="entry name" value="Pectin_lyas_fold"/>
</dbReference>
<evidence type="ECO:0000256" key="11">
    <source>
        <dbReference type="SAM" id="Phobius"/>
    </source>
</evidence>
<organism evidence="13 14">
    <name type="scientific">Protea cynaroides</name>
    <dbReference type="NCBI Taxonomy" id="273540"/>
    <lineage>
        <taxon>Eukaryota</taxon>
        <taxon>Viridiplantae</taxon>
        <taxon>Streptophyta</taxon>
        <taxon>Embryophyta</taxon>
        <taxon>Tracheophyta</taxon>
        <taxon>Spermatophyta</taxon>
        <taxon>Magnoliopsida</taxon>
        <taxon>Proteales</taxon>
        <taxon>Proteaceae</taxon>
        <taxon>Protea</taxon>
    </lineage>
</organism>
<dbReference type="EMBL" id="JAMYWD010000012">
    <property type="protein sequence ID" value="KAJ4952202.1"/>
    <property type="molecule type" value="Genomic_DNA"/>
</dbReference>
<dbReference type="PROSITE" id="PS00503">
    <property type="entry name" value="PECTINESTERASE_2"/>
    <property type="match status" value="1"/>
</dbReference>
<comment type="pathway">
    <text evidence="1 10">Glycan metabolism; pectin degradation; 2-dehydro-3-deoxy-D-gluconate from pectin: step 1/5.</text>
</comment>
<keyword evidence="11" id="KW-0812">Transmembrane</keyword>
<evidence type="ECO:0000256" key="8">
    <source>
        <dbReference type="ARBA" id="ARBA00023180"/>
    </source>
</evidence>
<dbReference type="PANTHER" id="PTHR31707">
    <property type="entry name" value="PECTINESTERASE"/>
    <property type="match status" value="1"/>
</dbReference>
<comment type="similarity">
    <text evidence="3">In the C-terminal section; belongs to the pectinesterase family.</text>
</comment>
<evidence type="ECO:0000256" key="6">
    <source>
        <dbReference type="ARBA" id="ARBA00023085"/>
    </source>
</evidence>
<keyword evidence="5 10" id="KW-0378">Hydrolase</keyword>
<gene>
    <name evidence="13" type="ORF">NE237_029034</name>
</gene>
<comment type="catalytic activity">
    <reaction evidence="10">
        <text>[(1-&gt;4)-alpha-D-galacturonosyl methyl ester](n) + n H2O = [(1-&gt;4)-alpha-D-galacturonosyl](n) + n methanol + n H(+)</text>
        <dbReference type="Rhea" id="RHEA:22380"/>
        <dbReference type="Rhea" id="RHEA-COMP:14570"/>
        <dbReference type="Rhea" id="RHEA-COMP:14573"/>
        <dbReference type="ChEBI" id="CHEBI:15377"/>
        <dbReference type="ChEBI" id="CHEBI:15378"/>
        <dbReference type="ChEBI" id="CHEBI:17790"/>
        <dbReference type="ChEBI" id="CHEBI:140522"/>
        <dbReference type="ChEBI" id="CHEBI:140523"/>
        <dbReference type="EC" id="3.1.1.11"/>
    </reaction>
</comment>
<evidence type="ECO:0000256" key="1">
    <source>
        <dbReference type="ARBA" id="ARBA00005184"/>
    </source>
</evidence>
<dbReference type="OrthoDB" id="2019149at2759"/>
<dbReference type="FunFam" id="2.160.20.10:FF:000001">
    <property type="entry name" value="Pectinesterase"/>
    <property type="match status" value="1"/>
</dbReference>
<dbReference type="SUPFAM" id="SSF51126">
    <property type="entry name" value="Pectin lyase-like"/>
    <property type="match status" value="1"/>
</dbReference>
<dbReference type="Pfam" id="PF04043">
    <property type="entry name" value="PMEI"/>
    <property type="match status" value="1"/>
</dbReference>
<dbReference type="Gene3D" id="2.160.20.10">
    <property type="entry name" value="Single-stranded right-handed beta-helix, Pectin lyase-like"/>
    <property type="match status" value="1"/>
</dbReference>
<dbReference type="InterPro" id="IPR033131">
    <property type="entry name" value="Pectinesterase_Asp_AS"/>
</dbReference>
<dbReference type="Gene3D" id="1.20.140.40">
    <property type="entry name" value="Invertase/pectin methylesterase inhibitor family protein"/>
    <property type="match status" value="1"/>
</dbReference>
<dbReference type="CDD" id="cd15798">
    <property type="entry name" value="PMEI-like_3"/>
    <property type="match status" value="1"/>
</dbReference>
<evidence type="ECO:0000256" key="2">
    <source>
        <dbReference type="ARBA" id="ARBA00006027"/>
    </source>
</evidence>
<evidence type="ECO:0000256" key="10">
    <source>
        <dbReference type="RuleBase" id="RU000589"/>
    </source>
</evidence>
<comment type="caution">
    <text evidence="13">The sequence shown here is derived from an EMBL/GenBank/DDBJ whole genome shotgun (WGS) entry which is preliminary data.</text>
</comment>
<evidence type="ECO:0000256" key="9">
    <source>
        <dbReference type="PROSITE-ProRule" id="PRU10040"/>
    </source>
</evidence>
<dbReference type="GO" id="GO:0004857">
    <property type="term" value="F:enzyme inhibitor activity"/>
    <property type="evidence" value="ECO:0007669"/>
    <property type="project" value="InterPro"/>
</dbReference>
<evidence type="ECO:0000256" key="3">
    <source>
        <dbReference type="ARBA" id="ARBA00007786"/>
    </source>
</evidence>
<dbReference type="AlphaFoldDB" id="A0A9Q0JUP8"/>
<comment type="similarity">
    <text evidence="2">In the N-terminal section; belongs to the PMEI family.</text>
</comment>
<keyword evidence="8" id="KW-0325">Glycoprotein</keyword>
<dbReference type="GO" id="GO:0042545">
    <property type="term" value="P:cell wall modification"/>
    <property type="evidence" value="ECO:0007669"/>
    <property type="project" value="UniProtKB-UniRule"/>
</dbReference>
<keyword evidence="7" id="KW-1015">Disulfide bond</keyword>
<evidence type="ECO:0000259" key="12">
    <source>
        <dbReference type="SMART" id="SM00856"/>
    </source>
</evidence>
<evidence type="ECO:0000256" key="4">
    <source>
        <dbReference type="ARBA" id="ARBA00013229"/>
    </source>
</evidence>
<accession>A0A9Q0JUP8</accession>